<name>A0A1Q2MA02_9GAMM</name>
<dbReference type="Gene3D" id="2.40.160.20">
    <property type="match status" value="1"/>
</dbReference>
<keyword evidence="1 2" id="KW-0732">Signal</keyword>
<proteinExistence type="predicted"/>
<sequence>MFSKNKLALALAVSAISISAQAEDFYIGGNIGYSDMDNTATSGSFSSEFVTGPGTTLPAGVALPAGTDVGWNTNVDSGTAYSLTLGYNMGQIRFEAEYARSMNDVDSHSNVSTAGIALGSEDAGVLVTGAPDSLGVTVADLVANGRGEFDASYLFANVYYDFDLGSPFKPYIGAGIGNADVDIEYRPSGVTIINDDDSVFAYQIMAGVNFDATEQLTVFGGVRWRETDDIRVNADLFDARFDMEMSSFVAELGTRFNF</sequence>
<evidence type="ECO:0000313" key="5">
    <source>
        <dbReference type="Proteomes" id="UP000188219"/>
    </source>
</evidence>
<dbReference type="Proteomes" id="UP000188219">
    <property type="component" value="Chromosome"/>
</dbReference>
<protein>
    <recommendedName>
        <fullName evidence="3">Outer membrane protein beta-barrel domain-containing protein</fullName>
    </recommendedName>
</protein>
<dbReference type="eggNOG" id="COG3637">
    <property type="taxonomic scope" value="Bacteria"/>
</dbReference>
<gene>
    <name evidence="4" type="ORF">Mag101_16885</name>
</gene>
<feature type="signal peptide" evidence="2">
    <location>
        <begin position="1"/>
        <end position="22"/>
    </location>
</feature>
<accession>A0A1Q2MA02</accession>
<feature type="chain" id="PRO_5012546574" description="Outer membrane protein beta-barrel domain-containing protein" evidence="2">
    <location>
        <begin position="23"/>
        <end position="258"/>
    </location>
</feature>
<feature type="domain" description="Outer membrane protein beta-barrel" evidence="3">
    <location>
        <begin position="8"/>
        <end position="256"/>
    </location>
</feature>
<dbReference type="STRING" id="260552.Mag101_16885"/>
<dbReference type="KEGG" id="maga:Mag101_16885"/>
<dbReference type="OrthoDB" id="9810784at2"/>
<dbReference type="SUPFAM" id="SSF56925">
    <property type="entry name" value="OMPA-like"/>
    <property type="match status" value="1"/>
</dbReference>
<dbReference type="RefSeq" id="WP_077407630.1">
    <property type="nucleotide sequence ID" value="NZ_CP019650.1"/>
</dbReference>
<dbReference type="InterPro" id="IPR011250">
    <property type="entry name" value="OMP/PagP_B-barrel"/>
</dbReference>
<evidence type="ECO:0000313" key="4">
    <source>
        <dbReference type="EMBL" id="AQQ69117.1"/>
    </source>
</evidence>
<dbReference type="Pfam" id="PF13505">
    <property type="entry name" value="OMP_b-brl"/>
    <property type="match status" value="1"/>
</dbReference>
<evidence type="ECO:0000259" key="3">
    <source>
        <dbReference type="Pfam" id="PF13505"/>
    </source>
</evidence>
<dbReference type="AlphaFoldDB" id="A0A1Q2MA02"/>
<reference evidence="4" key="1">
    <citation type="submission" date="2017-02" db="EMBL/GenBank/DDBJ databases">
        <title>Genome of Microbulbifer agarilyticus GP101.</title>
        <authorList>
            <person name="Jung J."/>
            <person name="Bae S.S."/>
            <person name="Baek K."/>
        </authorList>
    </citation>
    <scope>NUCLEOTIDE SEQUENCE [LARGE SCALE GENOMIC DNA]</scope>
    <source>
        <strain evidence="4">GP101</strain>
    </source>
</reference>
<evidence type="ECO:0000256" key="2">
    <source>
        <dbReference type="SAM" id="SignalP"/>
    </source>
</evidence>
<dbReference type="InterPro" id="IPR027385">
    <property type="entry name" value="Beta-barrel_OMP"/>
</dbReference>
<organism evidence="4 5">
    <name type="scientific">Microbulbifer agarilyticus</name>
    <dbReference type="NCBI Taxonomy" id="260552"/>
    <lineage>
        <taxon>Bacteria</taxon>
        <taxon>Pseudomonadati</taxon>
        <taxon>Pseudomonadota</taxon>
        <taxon>Gammaproteobacteria</taxon>
        <taxon>Cellvibrionales</taxon>
        <taxon>Microbulbiferaceae</taxon>
        <taxon>Microbulbifer</taxon>
    </lineage>
</organism>
<evidence type="ECO:0000256" key="1">
    <source>
        <dbReference type="ARBA" id="ARBA00022729"/>
    </source>
</evidence>
<keyword evidence="5" id="KW-1185">Reference proteome</keyword>
<dbReference type="EMBL" id="CP019650">
    <property type="protein sequence ID" value="AQQ69117.1"/>
    <property type="molecule type" value="Genomic_DNA"/>
</dbReference>